<dbReference type="Proteomes" id="UP000294933">
    <property type="component" value="Unassembled WGS sequence"/>
</dbReference>
<dbReference type="Pfam" id="PF00190">
    <property type="entry name" value="Cupin_1"/>
    <property type="match status" value="1"/>
</dbReference>
<feature type="region of interest" description="Disordered" evidence="6">
    <location>
        <begin position="246"/>
        <end position="301"/>
    </location>
</feature>
<dbReference type="InterPro" id="IPR011051">
    <property type="entry name" value="RmlC_Cupin_sf"/>
</dbReference>
<dbReference type="AlphaFoldDB" id="A0A4Y7QEL4"/>
<dbReference type="Gene3D" id="2.60.120.10">
    <property type="entry name" value="Jelly Rolls"/>
    <property type="match status" value="1"/>
</dbReference>
<dbReference type="SMART" id="SM00835">
    <property type="entry name" value="Cupin_1"/>
    <property type="match status" value="1"/>
</dbReference>
<dbReference type="PRINTS" id="PR00325">
    <property type="entry name" value="GERMIN"/>
</dbReference>
<dbReference type="PANTHER" id="PTHR31238">
    <property type="entry name" value="GERMIN-LIKE PROTEIN SUBFAMILY 3 MEMBER 3"/>
    <property type="match status" value="1"/>
</dbReference>
<dbReference type="GO" id="GO:0005576">
    <property type="term" value="C:extracellular region"/>
    <property type="evidence" value="ECO:0007669"/>
    <property type="project" value="UniProtKB-SubCell"/>
</dbReference>
<reference evidence="9 10" key="1">
    <citation type="submission" date="2018-06" db="EMBL/GenBank/DDBJ databases">
        <title>A transcriptomic atlas of mushroom development highlights an independent origin of complex multicellularity.</title>
        <authorList>
            <consortium name="DOE Joint Genome Institute"/>
            <person name="Krizsan K."/>
            <person name="Almasi E."/>
            <person name="Merenyi Z."/>
            <person name="Sahu N."/>
            <person name="Viragh M."/>
            <person name="Koszo T."/>
            <person name="Mondo S."/>
            <person name="Kiss B."/>
            <person name="Balint B."/>
            <person name="Kues U."/>
            <person name="Barry K."/>
            <person name="Hegedus J.C."/>
            <person name="Henrissat B."/>
            <person name="Johnson J."/>
            <person name="Lipzen A."/>
            <person name="Ohm R."/>
            <person name="Nagy I."/>
            <person name="Pangilinan J."/>
            <person name="Yan J."/>
            <person name="Xiong Y."/>
            <person name="Grigoriev I.V."/>
            <person name="Hibbett D.S."/>
            <person name="Nagy L.G."/>
        </authorList>
    </citation>
    <scope>NUCLEOTIDE SEQUENCE [LARGE SCALE GENOMIC DNA]</scope>
    <source>
        <strain evidence="9 10">SZMC22713</strain>
    </source>
</reference>
<protein>
    <submittedName>
        <fullName evidence="9">RmlC-like cupin</fullName>
    </submittedName>
</protein>
<organism evidence="9 10">
    <name type="scientific">Rickenella mellea</name>
    <dbReference type="NCBI Taxonomy" id="50990"/>
    <lineage>
        <taxon>Eukaryota</taxon>
        <taxon>Fungi</taxon>
        <taxon>Dikarya</taxon>
        <taxon>Basidiomycota</taxon>
        <taxon>Agaricomycotina</taxon>
        <taxon>Agaricomycetes</taxon>
        <taxon>Hymenochaetales</taxon>
        <taxon>Rickenellaceae</taxon>
        <taxon>Rickenella</taxon>
    </lineage>
</organism>
<keyword evidence="7" id="KW-0472">Membrane</keyword>
<dbReference type="STRING" id="50990.A0A4Y7QEL4"/>
<evidence type="ECO:0000256" key="2">
    <source>
        <dbReference type="ARBA" id="ARBA00007456"/>
    </source>
</evidence>
<dbReference type="SUPFAM" id="SSF51182">
    <property type="entry name" value="RmlC-like cupins"/>
    <property type="match status" value="1"/>
</dbReference>
<accession>A0A4Y7QEL4</accession>
<dbReference type="CDD" id="cd02241">
    <property type="entry name" value="cupin_OxOx"/>
    <property type="match status" value="1"/>
</dbReference>
<feature type="transmembrane region" description="Helical" evidence="7">
    <location>
        <begin position="332"/>
        <end position="355"/>
    </location>
</feature>
<feature type="region of interest" description="Disordered" evidence="6">
    <location>
        <begin position="376"/>
        <end position="412"/>
    </location>
</feature>
<feature type="domain" description="Cupin type-1" evidence="8">
    <location>
        <begin position="74"/>
        <end position="221"/>
    </location>
</feature>
<keyword evidence="4" id="KW-0479">Metal-binding</keyword>
<keyword evidence="7" id="KW-0812">Transmembrane</keyword>
<dbReference type="GO" id="GO:0030145">
    <property type="term" value="F:manganese ion binding"/>
    <property type="evidence" value="ECO:0007669"/>
    <property type="project" value="InterPro"/>
</dbReference>
<feature type="compositionally biased region" description="Low complexity" evidence="6">
    <location>
        <begin position="265"/>
        <end position="296"/>
    </location>
</feature>
<proteinExistence type="inferred from homology"/>
<gene>
    <name evidence="9" type="ORF">BD410DRAFT_784097</name>
</gene>
<name>A0A4Y7QEL4_9AGAM</name>
<evidence type="ECO:0000256" key="6">
    <source>
        <dbReference type="SAM" id="MobiDB-lite"/>
    </source>
</evidence>
<keyword evidence="7" id="KW-1133">Transmembrane helix</keyword>
<dbReference type="InterPro" id="IPR019780">
    <property type="entry name" value="Germin_Mn-BS"/>
</dbReference>
<evidence type="ECO:0000256" key="5">
    <source>
        <dbReference type="ARBA" id="ARBA00023211"/>
    </source>
</evidence>
<keyword evidence="10" id="KW-1185">Reference proteome</keyword>
<keyword evidence="5" id="KW-0464">Manganese</keyword>
<dbReference type="PROSITE" id="PS00725">
    <property type="entry name" value="GERMIN"/>
    <property type="match status" value="1"/>
</dbReference>
<evidence type="ECO:0000256" key="7">
    <source>
        <dbReference type="SAM" id="Phobius"/>
    </source>
</evidence>
<dbReference type="InterPro" id="IPR006045">
    <property type="entry name" value="Cupin_1"/>
</dbReference>
<comment type="subcellular location">
    <subcellularLocation>
        <location evidence="1">Secreted</location>
    </subcellularLocation>
</comment>
<dbReference type="VEuPathDB" id="FungiDB:BD410DRAFT_784097"/>
<dbReference type="EMBL" id="ML170162">
    <property type="protein sequence ID" value="TDL26074.1"/>
    <property type="molecule type" value="Genomic_DNA"/>
</dbReference>
<dbReference type="InterPro" id="IPR001929">
    <property type="entry name" value="Germin"/>
</dbReference>
<evidence type="ECO:0000313" key="9">
    <source>
        <dbReference type="EMBL" id="TDL26074.1"/>
    </source>
</evidence>
<dbReference type="OrthoDB" id="1921208at2759"/>
<dbReference type="InterPro" id="IPR014710">
    <property type="entry name" value="RmlC-like_jellyroll"/>
</dbReference>
<evidence type="ECO:0000256" key="1">
    <source>
        <dbReference type="ARBA" id="ARBA00004613"/>
    </source>
</evidence>
<evidence type="ECO:0000313" key="10">
    <source>
        <dbReference type="Proteomes" id="UP000294933"/>
    </source>
</evidence>
<evidence type="ECO:0000256" key="3">
    <source>
        <dbReference type="ARBA" id="ARBA00022525"/>
    </source>
</evidence>
<evidence type="ECO:0000256" key="4">
    <source>
        <dbReference type="ARBA" id="ARBA00022723"/>
    </source>
</evidence>
<evidence type="ECO:0000259" key="8">
    <source>
        <dbReference type="SMART" id="SM00835"/>
    </source>
</evidence>
<comment type="similarity">
    <text evidence="2">Belongs to the germin family.</text>
</comment>
<sequence>MSVRTTLVSHPHSSLPFRYIDLLKMRPTLAGFVTLALIGSAYAQESNAELVAKLRAAPAHVDRVALLTDKQYVFDFLNPASGITTGSAGHTVSANAENYPAVIGNGVSMTIGYLGPCGLNTPHTHPRATEINFAVNGTLRTGFLAENGARFVFNDVPAGAVTIFPQGVIHFEQNQGCEPAMFVAAFNHEDPGVDQIAQRYFGLPPDVVGATLGGLGVEEVAGLEAKIPNNVAYGTDECLKRCGLTRPDPQLTSQRQPRNDGNVLPAGYSGPPAPSSTPAKAATAPPASTATTGSKAAIKDMHGGNGVKSAAGIKAEGAASSGSNNGTDLTPLIIALVVINGLFIIGAGVGLFFFLKNRRSPKSTFDSHKYILTPGAERTPMYESGGSGTPKKGEYYDPYPAAPPAFKHDNEE</sequence>
<keyword evidence="3" id="KW-0964">Secreted</keyword>